<protein>
    <submittedName>
        <fullName evidence="2">Cyclin</fullName>
    </submittedName>
</protein>
<dbReference type="AlphaFoldDB" id="A0A068SAR0"/>
<name>A0A068SAR0_9FUNG</name>
<proteinExistence type="predicted"/>
<dbReference type="VEuPathDB" id="FungiDB:LCOR_09782.1"/>
<dbReference type="STRING" id="1263082.A0A068SAR0"/>
<dbReference type="CDD" id="cd20557">
    <property type="entry name" value="CYCLIN_ScPCL1-like"/>
    <property type="match status" value="1"/>
</dbReference>
<dbReference type="Gene3D" id="1.10.472.10">
    <property type="entry name" value="Cyclin-like"/>
    <property type="match status" value="1"/>
</dbReference>
<comment type="caution">
    <text evidence="2">The sequence shown here is derived from an EMBL/GenBank/DDBJ whole genome shotgun (WGS) entry which is preliminary data.</text>
</comment>
<evidence type="ECO:0000313" key="3">
    <source>
        <dbReference type="Proteomes" id="UP000027586"/>
    </source>
</evidence>
<accession>A0A068SAR0</accession>
<dbReference type="Pfam" id="PF00134">
    <property type="entry name" value="Cyclin_N"/>
    <property type="match status" value="1"/>
</dbReference>
<dbReference type="PANTHER" id="PTHR15615">
    <property type="match status" value="1"/>
</dbReference>
<dbReference type="GO" id="GO:0016538">
    <property type="term" value="F:cyclin-dependent protein serine/threonine kinase regulator activity"/>
    <property type="evidence" value="ECO:0007669"/>
    <property type="project" value="TreeGrafter"/>
</dbReference>
<dbReference type="InterPro" id="IPR006671">
    <property type="entry name" value="Cyclin_N"/>
</dbReference>
<dbReference type="GO" id="GO:0019901">
    <property type="term" value="F:protein kinase binding"/>
    <property type="evidence" value="ECO:0007669"/>
    <property type="project" value="InterPro"/>
</dbReference>
<dbReference type="PANTHER" id="PTHR15615:SF10">
    <property type="entry name" value="PHO85 CYCLIN-2-RELATED"/>
    <property type="match status" value="1"/>
</dbReference>
<dbReference type="OrthoDB" id="10250320at2759"/>
<organism evidence="2 3">
    <name type="scientific">Lichtheimia corymbifera JMRC:FSU:9682</name>
    <dbReference type="NCBI Taxonomy" id="1263082"/>
    <lineage>
        <taxon>Eukaryota</taxon>
        <taxon>Fungi</taxon>
        <taxon>Fungi incertae sedis</taxon>
        <taxon>Mucoromycota</taxon>
        <taxon>Mucoromycotina</taxon>
        <taxon>Mucoromycetes</taxon>
        <taxon>Mucorales</taxon>
        <taxon>Lichtheimiaceae</taxon>
        <taxon>Lichtheimia</taxon>
    </lineage>
</organism>
<keyword evidence="3" id="KW-1185">Reference proteome</keyword>
<dbReference type="GO" id="GO:0000307">
    <property type="term" value="C:cyclin-dependent protein kinase holoenzyme complex"/>
    <property type="evidence" value="ECO:0007669"/>
    <property type="project" value="TreeGrafter"/>
</dbReference>
<feature type="domain" description="Cyclin N-terminal" evidence="1">
    <location>
        <begin position="51"/>
        <end position="147"/>
    </location>
</feature>
<dbReference type="Proteomes" id="UP000027586">
    <property type="component" value="Unassembled WGS sequence"/>
</dbReference>
<dbReference type="EMBL" id="CBTN010000063">
    <property type="protein sequence ID" value="CDH58937.1"/>
    <property type="molecule type" value="Genomic_DNA"/>
</dbReference>
<evidence type="ECO:0000313" key="2">
    <source>
        <dbReference type="EMBL" id="CDH58937.1"/>
    </source>
</evidence>
<dbReference type="InterPro" id="IPR013922">
    <property type="entry name" value="Cyclin_PHO80-like"/>
</dbReference>
<dbReference type="GO" id="GO:0005634">
    <property type="term" value="C:nucleus"/>
    <property type="evidence" value="ECO:0007669"/>
    <property type="project" value="TreeGrafter"/>
</dbReference>
<dbReference type="SUPFAM" id="SSF47954">
    <property type="entry name" value="Cyclin-like"/>
    <property type="match status" value="1"/>
</dbReference>
<dbReference type="InterPro" id="IPR036915">
    <property type="entry name" value="Cyclin-like_sf"/>
</dbReference>
<evidence type="ECO:0000259" key="1">
    <source>
        <dbReference type="Pfam" id="PF00134"/>
    </source>
</evidence>
<sequence>MGDFEGKFAAAIHGPVNSDLLAHVSQQAARVIPCHPGTSATQQSQAWPPPLRTFISVIVKRSAVRAGTLFAALVFLERLQRRLQSVARGMPCTCHRIFLATLIVTSKALHDASPKNKHWAKYAMWCFSIAEINLMEKQLLSILNYRLLISIEDLHQVFMIYDNCLHNTPPLASSSSSSLESSANTDIDDISSITSHSGERQQQALMQEAAIAKKGYVQPDLYPRAEAVDSFSINDETFQRLYRKAKFNN</sequence>
<reference evidence="2" key="1">
    <citation type="submission" date="2013-08" db="EMBL/GenBank/DDBJ databases">
        <title>Gene expansion shapes genome architecture in the human pathogen Lichtheimia corymbifera: an evolutionary genomics analysis in the ancient terrestrial Mucorales (Mucoromycotina).</title>
        <authorList>
            <person name="Schwartze V.U."/>
            <person name="Winter S."/>
            <person name="Shelest E."/>
            <person name="Marcet-Houben M."/>
            <person name="Horn F."/>
            <person name="Wehner S."/>
            <person name="Hoffmann K."/>
            <person name="Riege K."/>
            <person name="Sammeth M."/>
            <person name="Nowrousian M."/>
            <person name="Valiante V."/>
            <person name="Linde J."/>
            <person name="Jacobsen I.D."/>
            <person name="Marz M."/>
            <person name="Brakhage A.A."/>
            <person name="Gabaldon T."/>
            <person name="Bocker S."/>
            <person name="Voigt K."/>
        </authorList>
    </citation>
    <scope>NUCLEOTIDE SEQUENCE [LARGE SCALE GENOMIC DNA]</scope>
    <source>
        <strain evidence="2">FSU 9682</strain>
    </source>
</reference>
<gene>
    <name evidence="2" type="ORF">LCOR_09782.1</name>
</gene>